<dbReference type="EMBL" id="CAXDID020000007">
    <property type="protein sequence ID" value="CAL5976328.1"/>
    <property type="molecule type" value="Genomic_DNA"/>
</dbReference>
<dbReference type="InterPro" id="IPR050834">
    <property type="entry name" value="Glycosyltransf_2"/>
</dbReference>
<feature type="domain" description="Glycosyltransferase 2-like" evidence="2">
    <location>
        <begin position="12"/>
        <end position="125"/>
    </location>
</feature>
<keyword evidence="5" id="KW-1185">Reference proteome</keyword>
<proteinExistence type="predicted"/>
<dbReference type="SUPFAM" id="SSF53448">
    <property type="entry name" value="Nucleotide-diphospho-sugar transferases"/>
    <property type="match status" value="1"/>
</dbReference>
<evidence type="ECO:0000313" key="3">
    <source>
        <dbReference type="EMBL" id="CAI9962032.1"/>
    </source>
</evidence>
<comment type="caution">
    <text evidence="3">The sequence shown here is derived from an EMBL/GenBank/DDBJ whole genome shotgun (WGS) entry which is preliminary data.</text>
</comment>
<dbReference type="PANTHER" id="PTHR43685">
    <property type="entry name" value="GLYCOSYLTRANSFERASE"/>
    <property type="match status" value="1"/>
</dbReference>
<sequence length="342" mass="40438">MIFVFVFQYQISLVLPIYNQERYLNNTLQSLLNQTYTDFEIICVDDKSTDDSISIIRSFMQSAPNIVLIQNSENMGTFKTRFNGVIAARSQYIMQFDADDQFTSPTVLEDLSKYLNQGVDIIHFSEYWFVNNQPVQIQENKFARASVLNQNWANPQIQFSNGKEIHNHFIYNRISNLVHGKIINKNIYLLAGGYMQNLKHIVYSDDYAIMYAITYFARSYQGIPEYFGYIYNLQNNSVVGNISAKTSKYILDNKAIFEEIHTLMHSQRRPDFTMHQIEYRETTQFFMKQMSAYDIHSKFKICRSIHLWFLEDKYYQETVHDLCGIYPSWDQSQMICLPDDYY</sequence>
<comment type="function">
    <text evidence="1">Dolichyl-phosphate beta-glucosyltransferase involved in the glycosylation of glycoproteins through the synthesis of dolichyl beta-D-glucosyl phosphate which serves as a sugar donor for transfer of three glucose residues to the Man-9-GlcNAc-2-PP-dolichol precursor to N-glycans.</text>
</comment>
<gene>
    <name evidence="4" type="ORF">HINF_LOCUS3761</name>
    <name evidence="3" type="ORF">HINF_LOCUS49677</name>
</gene>
<evidence type="ECO:0000313" key="5">
    <source>
        <dbReference type="Proteomes" id="UP001642409"/>
    </source>
</evidence>
<dbReference type="Proteomes" id="UP001642409">
    <property type="component" value="Unassembled WGS sequence"/>
</dbReference>
<protein>
    <submittedName>
        <fullName evidence="3">Glycosyl transferase family 2 protein</fullName>
    </submittedName>
    <submittedName>
        <fullName evidence="4">Glycosyl_transferase family 2 protein</fullName>
    </submittedName>
</protein>
<evidence type="ECO:0000259" key="2">
    <source>
        <dbReference type="Pfam" id="PF00535"/>
    </source>
</evidence>
<reference evidence="4 5" key="2">
    <citation type="submission" date="2024-07" db="EMBL/GenBank/DDBJ databases">
        <authorList>
            <person name="Akdeniz Z."/>
        </authorList>
    </citation>
    <scope>NUCLEOTIDE SEQUENCE [LARGE SCALE GENOMIC DNA]</scope>
</reference>
<dbReference type="EMBL" id="CATOUU010000952">
    <property type="protein sequence ID" value="CAI9962032.1"/>
    <property type="molecule type" value="Genomic_DNA"/>
</dbReference>
<dbReference type="CDD" id="cd00761">
    <property type="entry name" value="Glyco_tranf_GTA_type"/>
    <property type="match status" value="1"/>
</dbReference>
<reference evidence="3" key="1">
    <citation type="submission" date="2023-06" db="EMBL/GenBank/DDBJ databases">
        <authorList>
            <person name="Kurt Z."/>
        </authorList>
    </citation>
    <scope>NUCLEOTIDE SEQUENCE</scope>
</reference>
<dbReference type="GO" id="GO:0016740">
    <property type="term" value="F:transferase activity"/>
    <property type="evidence" value="ECO:0007669"/>
    <property type="project" value="UniProtKB-KW"/>
</dbReference>
<organism evidence="3">
    <name type="scientific">Hexamita inflata</name>
    <dbReference type="NCBI Taxonomy" id="28002"/>
    <lineage>
        <taxon>Eukaryota</taxon>
        <taxon>Metamonada</taxon>
        <taxon>Diplomonadida</taxon>
        <taxon>Hexamitidae</taxon>
        <taxon>Hexamitinae</taxon>
        <taxon>Hexamita</taxon>
    </lineage>
</organism>
<dbReference type="InterPro" id="IPR029044">
    <property type="entry name" value="Nucleotide-diphossugar_trans"/>
</dbReference>
<dbReference type="Gene3D" id="3.90.550.10">
    <property type="entry name" value="Spore Coat Polysaccharide Biosynthesis Protein SpsA, Chain A"/>
    <property type="match status" value="1"/>
</dbReference>
<dbReference type="PANTHER" id="PTHR43685:SF2">
    <property type="entry name" value="GLYCOSYLTRANSFERASE 2-LIKE DOMAIN-CONTAINING PROTEIN"/>
    <property type="match status" value="1"/>
</dbReference>
<keyword evidence="3" id="KW-0808">Transferase</keyword>
<dbReference type="AlphaFoldDB" id="A0AA86QS38"/>
<dbReference type="Pfam" id="PF00535">
    <property type="entry name" value="Glycos_transf_2"/>
    <property type="match status" value="1"/>
</dbReference>
<name>A0AA86QS38_9EUKA</name>
<accession>A0AA86QS38</accession>
<evidence type="ECO:0000256" key="1">
    <source>
        <dbReference type="ARBA" id="ARBA00003301"/>
    </source>
</evidence>
<dbReference type="InterPro" id="IPR001173">
    <property type="entry name" value="Glyco_trans_2-like"/>
</dbReference>
<evidence type="ECO:0000313" key="4">
    <source>
        <dbReference type="EMBL" id="CAL5976328.1"/>
    </source>
</evidence>